<organism evidence="1 2">
    <name type="scientific">Cichlidogyrus casuarinus</name>
    <dbReference type="NCBI Taxonomy" id="1844966"/>
    <lineage>
        <taxon>Eukaryota</taxon>
        <taxon>Metazoa</taxon>
        <taxon>Spiralia</taxon>
        <taxon>Lophotrochozoa</taxon>
        <taxon>Platyhelminthes</taxon>
        <taxon>Monogenea</taxon>
        <taxon>Monopisthocotylea</taxon>
        <taxon>Dactylogyridea</taxon>
        <taxon>Ancyrocephalidae</taxon>
        <taxon>Cichlidogyrus</taxon>
    </lineage>
</organism>
<comment type="caution">
    <text evidence="1">The sequence shown here is derived from an EMBL/GenBank/DDBJ whole genome shotgun (WGS) entry which is preliminary data.</text>
</comment>
<proteinExistence type="predicted"/>
<protein>
    <submittedName>
        <fullName evidence="1">Uncharacterized protein</fullName>
    </submittedName>
</protein>
<dbReference type="Proteomes" id="UP001626550">
    <property type="component" value="Unassembled WGS sequence"/>
</dbReference>
<reference evidence="1 2" key="1">
    <citation type="submission" date="2024-11" db="EMBL/GenBank/DDBJ databases">
        <title>Adaptive evolution of stress response genes in parasites aligns with host niche diversity.</title>
        <authorList>
            <person name="Hahn C."/>
            <person name="Resl P."/>
        </authorList>
    </citation>
    <scope>NUCLEOTIDE SEQUENCE [LARGE SCALE GENOMIC DNA]</scope>
    <source>
        <strain evidence="1">EGGRZ-B1_66</strain>
        <tissue evidence="1">Body</tissue>
    </source>
</reference>
<evidence type="ECO:0000313" key="2">
    <source>
        <dbReference type="Proteomes" id="UP001626550"/>
    </source>
</evidence>
<gene>
    <name evidence="1" type="ORF">Ciccas_008222</name>
</gene>
<sequence>MGTHSDFVVDWQLQSGVVPHHVRQTGYHMFRGKTQRFAETNFFIQEIVIRSGRRNVSHRLVLKHAILAKNADRVMVF</sequence>
<evidence type="ECO:0000313" key="1">
    <source>
        <dbReference type="EMBL" id="KAL3313181.1"/>
    </source>
</evidence>
<name>A0ABD2Q375_9PLAT</name>
<dbReference type="AlphaFoldDB" id="A0ABD2Q375"/>
<accession>A0ABD2Q375</accession>
<dbReference type="EMBL" id="JBJKFK010001410">
    <property type="protein sequence ID" value="KAL3313181.1"/>
    <property type="molecule type" value="Genomic_DNA"/>
</dbReference>
<keyword evidence="2" id="KW-1185">Reference proteome</keyword>